<evidence type="ECO:0000313" key="1">
    <source>
        <dbReference type="EMBL" id="OGM20265.1"/>
    </source>
</evidence>
<proteinExistence type="predicted"/>
<organism evidence="1 2">
    <name type="scientific">Candidatus Woesebacteria bacterium RIFCSPHIGHO2_01_FULL_38_26b</name>
    <dbReference type="NCBI Taxonomy" id="1802491"/>
    <lineage>
        <taxon>Bacteria</taxon>
        <taxon>Candidatus Woeseibacteriota</taxon>
    </lineage>
</organism>
<dbReference type="Gene3D" id="3.10.450.530">
    <property type="entry name" value="Ribonuclease toxin, BrnT, of type II toxin-antitoxin system"/>
    <property type="match status" value="1"/>
</dbReference>
<protein>
    <recommendedName>
        <fullName evidence="3">Toxin</fullName>
    </recommendedName>
</protein>
<dbReference type="InterPro" id="IPR007460">
    <property type="entry name" value="BrnT_toxin"/>
</dbReference>
<dbReference type="EMBL" id="MGGD01000039">
    <property type="protein sequence ID" value="OGM20265.1"/>
    <property type="molecule type" value="Genomic_DNA"/>
</dbReference>
<sequence length="103" mass="12338">MRFKKGIIEFEWDKWNLDKSYLKHGVLPKETEEVFTDDESIVLPDVKHSQKEERLIIAGKTLAREYIFVVFTLRGNKARVISARRMHKREVMKYEKIKKDTKV</sequence>
<dbReference type="Pfam" id="PF04365">
    <property type="entry name" value="BrnT_toxin"/>
    <property type="match status" value="1"/>
</dbReference>
<comment type="caution">
    <text evidence="1">The sequence shown here is derived from an EMBL/GenBank/DDBJ whole genome shotgun (WGS) entry which is preliminary data.</text>
</comment>
<gene>
    <name evidence="1" type="ORF">A2771_01155</name>
</gene>
<dbReference type="AlphaFoldDB" id="A0A1F7Y159"/>
<evidence type="ECO:0008006" key="3">
    <source>
        <dbReference type="Google" id="ProtNLM"/>
    </source>
</evidence>
<accession>A0A1F7Y159</accession>
<reference evidence="1 2" key="1">
    <citation type="journal article" date="2016" name="Nat. Commun.">
        <title>Thousands of microbial genomes shed light on interconnected biogeochemical processes in an aquifer system.</title>
        <authorList>
            <person name="Anantharaman K."/>
            <person name="Brown C.T."/>
            <person name="Hug L.A."/>
            <person name="Sharon I."/>
            <person name="Castelle C.J."/>
            <person name="Probst A.J."/>
            <person name="Thomas B.C."/>
            <person name="Singh A."/>
            <person name="Wilkins M.J."/>
            <person name="Karaoz U."/>
            <person name="Brodie E.L."/>
            <person name="Williams K.H."/>
            <person name="Hubbard S.S."/>
            <person name="Banfield J.F."/>
        </authorList>
    </citation>
    <scope>NUCLEOTIDE SEQUENCE [LARGE SCALE GENOMIC DNA]</scope>
</reference>
<dbReference type="Proteomes" id="UP000176741">
    <property type="component" value="Unassembled WGS sequence"/>
</dbReference>
<evidence type="ECO:0000313" key="2">
    <source>
        <dbReference type="Proteomes" id="UP000176741"/>
    </source>
</evidence>
<name>A0A1F7Y159_9BACT</name>
<dbReference type="InterPro" id="IPR038573">
    <property type="entry name" value="BrnT_sf"/>
</dbReference>